<accession>A0A7W7FJ77</accession>
<dbReference type="RefSeq" id="WP_184216781.1">
    <property type="nucleotide sequence ID" value="NZ_JACHMD010000001.1"/>
</dbReference>
<dbReference type="EMBL" id="JACHMD010000001">
    <property type="protein sequence ID" value="MBB4666863.1"/>
    <property type="molecule type" value="Genomic_DNA"/>
</dbReference>
<comment type="caution">
    <text evidence="2">The sequence shown here is derived from an EMBL/GenBank/DDBJ whole genome shotgun (WGS) entry which is preliminary data.</text>
</comment>
<feature type="transmembrane region" description="Helical" evidence="1">
    <location>
        <begin position="12"/>
        <end position="32"/>
    </location>
</feature>
<keyword evidence="3" id="KW-1185">Reference proteome</keyword>
<feature type="transmembrane region" description="Helical" evidence="1">
    <location>
        <begin position="38"/>
        <end position="57"/>
    </location>
</feature>
<gene>
    <name evidence="2" type="ORF">BKA24_001572</name>
</gene>
<feature type="transmembrane region" description="Helical" evidence="1">
    <location>
        <begin position="100"/>
        <end position="120"/>
    </location>
</feature>
<feature type="transmembrane region" description="Helical" evidence="1">
    <location>
        <begin position="64"/>
        <end position="80"/>
    </location>
</feature>
<evidence type="ECO:0008006" key="4">
    <source>
        <dbReference type="Google" id="ProtNLM"/>
    </source>
</evidence>
<evidence type="ECO:0000313" key="2">
    <source>
        <dbReference type="EMBL" id="MBB4666863.1"/>
    </source>
</evidence>
<organism evidence="2 3">
    <name type="scientific">Microbacterium marinum</name>
    <dbReference type="NCBI Taxonomy" id="421115"/>
    <lineage>
        <taxon>Bacteria</taxon>
        <taxon>Bacillati</taxon>
        <taxon>Actinomycetota</taxon>
        <taxon>Actinomycetes</taxon>
        <taxon>Micrococcales</taxon>
        <taxon>Microbacteriaceae</taxon>
        <taxon>Microbacterium</taxon>
    </lineage>
</organism>
<reference evidence="2 3" key="1">
    <citation type="submission" date="2020-08" db="EMBL/GenBank/DDBJ databases">
        <title>Sequencing the genomes of 1000 actinobacteria strains.</title>
        <authorList>
            <person name="Klenk H.-P."/>
        </authorList>
    </citation>
    <scope>NUCLEOTIDE SEQUENCE [LARGE SCALE GENOMIC DNA]</scope>
    <source>
        <strain evidence="2 3">DSM 24947</strain>
    </source>
</reference>
<keyword evidence="1" id="KW-0472">Membrane</keyword>
<keyword evidence="1" id="KW-1133">Transmembrane helix</keyword>
<evidence type="ECO:0000256" key="1">
    <source>
        <dbReference type="SAM" id="Phobius"/>
    </source>
</evidence>
<protein>
    <recommendedName>
        <fullName evidence="4">Histidinol dehydrogenase</fullName>
    </recommendedName>
</protein>
<proteinExistence type="predicted"/>
<evidence type="ECO:0000313" key="3">
    <source>
        <dbReference type="Proteomes" id="UP000573729"/>
    </source>
</evidence>
<sequence>MSSTLVRIATWLMAAVIGFVYGVAAVIGQAAMWGVVPVGLLTAAIGLVALLVAVRSLTGERTSSLAAGVGALIATVVLSGRGPGGSVVVPAASEGEITTGVIWTFAVPLLAALIVAWPSASTPRPKN</sequence>
<name>A0A7W7FJ77_9MICO</name>
<dbReference type="Proteomes" id="UP000573729">
    <property type="component" value="Unassembled WGS sequence"/>
</dbReference>
<keyword evidence="1" id="KW-0812">Transmembrane</keyword>
<dbReference type="AlphaFoldDB" id="A0A7W7FJ77"/>